<dbReference type="PANTHER" id="PTHR43547">
    <property type="entry name" value="TWO-COMPONENT HISTIDINE KINASE"/>
    <property type="match status" value="1"/>
</dbReference>
<dbReference type="SUPFAM" id="SSF55874">
    <property type="entry name" value="ATPase domain of HSP90 chaperone/DNA topoisomerase II/histidine kinase"/>
    <property type="match status" value="1"/>
</dbReference>
<dbReference type="Pfam" id="PF00989">
    <property type="entry name" value="PAS"/>
    <property type="match status" value="1"/>
</dbReference>
<dbReference type="NCBIfam" id="NF008298">
    <property type="entry name" value="PRK11086.1"/>
    <property type="match status" value="1"/>
</dbReference>
<dbReference type="Proteomes" id="UP000010847">
    <property type="component" value="Chromosome"/>
</dbReference>
<dbReference type="InterPro" id="IPR005467">
    <property type="entry name" value="His_kinase_dom"/>
</dbReference>
<evidence type="ECO:0000256" key="11">
    <source>
        <dbReference type="ARBA" id="ARBA00022989"/>
    </source>
</evidence>
<dbReference type="InterPro" id="IPR004358">
    <property type="entry name" value="Sig_transdc_His_kin-like_C"/>
</dbReference>
<dbReference type="InterPro" id="IPR029151">
    <property type="entry name" value="Sensor-like_sf"/>
</dbReference>
<dbReference type="Gene3D" id="3.30.450.20">
    <property type="entry name" value="PAS domain"/>
    <property type="match status" value="2"/>
</dbReference>
<reference evidence="16 17" key="1">
    <citation type="submission" date="2013-12" db="EMBL/GenBank/DDBJ databases">
        <authorList>
            <consortium name="DOE Joint Genome Institute"/>
            <person name="Smidt H."/>
            <person name="Huntemann M."/>
            <person name="Han J."/>
            <person name="Chen A."/>
            <person name="Kyrpides N."/>
            <person name="Mavromatis K."/>
            <person name="Markowitz V."/>
            <person name="Palaniappan K."/>
            <person name="Ivanova N."/>
            <person name="Schaumberg A."/>
            <person name="Pati A."/>
            <person name="Liolios K."/>
            <person name="Nordberg H.P."/>
            <person name="Cantor M.N."/>
            <person name="Hua S.X."/>
            <person name="Woyke T."/>
        </authorList>
    </citation>
    <scope>NUCLEOTIDE SEQUENCE [LARGE SCALE GENOMIC DNA]</scope>
    <source>
        <strain evidence="17">DSM 15288</strain>
    </source>
</reference>
<keyword evidence="5" id="KW-0597">Phosphoprotein</keyword>
<dbReference type="Gene3D" id="1.10.287.130">
    <property type="match status" value="1"/>
</dbReference>
<dbReference type="Gene3D" id="3.30.565.10">
    <property type="entry name" value="Histidine kinase-like ATPase, C-terminal domain"/>
    <property type="match status" value="1"/>
</dbReference>
<dbReference type="SUPFAM" id="SSF55785">
    <property type="entry name" value="PYP-like sensor domain (PAS domain)"/>
    <property type="match status" value="1"/>
</dbReference>
<dbReference type="GO" id="GO:0005886">
    <property type="term" value="C:plasma membrane"/>
    <property type="evidence" value="ECO:0007669"/>
    <property type="project" value="UniProtKB-SubCell"/>
</dbReference>
<dbReference type="EMBL" id="CP007032">
    <property type="protein sequence ID" value="AHF06167.1"/>
    <property type="molecule type" value="Genomic_DNA"/>
</dbReference>
<dbReference type="Pfam" id="PF17203">
    <property type="entry name" value="sCache_3_2"/>
    <property type="match status" value="1"/>
</dbReference>
<keyword evidence="17" id="KW-1185">Reference proteome</keyword>
<evidence type="ECO:0000313" key="17">
    <source>
        <dbReference type="Proteomes" id="UP000010847"/>
    </source>
</evidence>
<dbReference type="FunFam" id="1.10.287.130:FF:000011">
    <property type="entry name" value="Sensor histidine kinase DcuS"/>
    <property type="match status" value="1"/>
</dbReference>
<dbReference type="HOGENOM" id="CLU_020211_11_2_9"/>
<dbReference type="InterPro" id="IPR039506">
    <property type="entry name" value="SPOB_a"/>
</dbReference>
<keyword evidence="9 16" id="KW-0418">Kinase</keyword>
<keyword evidence="4" id="KW-1003">Cell membrane</keyword>
<keyword evidence="6 16" id="KW-0808">Transferase</keyword>
<evidence type="ECO:0000256" key="1">
    <source>
        <dbReference type="ARBA" id="ARBA00000085"/>
    </source>
</evidence>
<dbReference type="PROSITE" id="PS50109">
    <property type="entry name" value="HIS_KIN"/>
    <property type="match status" value="1"/>
</dbReference>
<dbReference type="KEGG" id="dmt:DESME_03200"/>
<dbReference type="SUPFAM" id="SSF103190">
    <property type="entry name" value="Sensory domain-like"/>
    <property type="match status" value="1"/>
</dbReference>
<organism evidence="16 17">
    <name type="scientific">Desulfitobacterium metallireducens DSM 15288</name>
    <dbReference type="NCBI Taxonomy" id="871968"/>
    <lineage>
        <taxon>Bacteria</taxon>
        <taxon>Bacillati</taxon>
        <taxon>Bacillota</taxon>
        <taxon>Clostridia</taxon>
        <taxon>Eubacteriales</taxon>
        <taxon>Desulfitobacteriaceae</taxon>
        <taxon>Desulfitobacterium</taxon>
    </lineage>
</organism>
<evidence type="ECO:0000256" key="8">
    <source>
        <dbReference type="ARBA" id="ARBA00022741"/>
    </source>
</evidence>
<keyword evidence="7 14" id="KW-0812">Transmembrane</keyword>
<dbReference type="InterPro" id="IPR013767">
    <property type="entry name" value="PAS_fold"/>
</dbReference>
<dbReference type="GO" id="GO:0000155">
    <property type="term" value="F:phosphorelay sensor kinase activity"/>
    <property type="evidence" value="ECO:0007669"/>
    <property type="project" value="TreeGrafter"/>
</dbReference>
<dbReference type="GO" id="GO:0005524">
    <property type="term" value="F:ATP binding"/>
    <property type="evidence" value="ECO:0007669"/>
    <property type="project" value="UniProtKB-KW"/>
</dbReference>
<evidence type="ECO:0000256" key="12">
    <source>
        <dbReference type="ARBA" id="ARBA00023012"/>
    </source>
</evidence>
<keyword evidence="12" id="KW-0902">Two-component regulatory system</keyword>
<dbReference type="eggNOG" id="COG3290">
    <property type="taxonomic scope" value="Bacteria"/>
</dbReference>
<dbReference type="GO" id="GO:0006355">
    <property type="term" value="P:regulation of DNA-templated transcription"/>
    <property type="evidence" value="ECO:0007669"/>
    <property type="project" value="InterPro"/>
</dbReference>
<keyword evidence="11 14" id="KW-1133">Transmembrane helix</keyword>
<gene>
    <name evidence="16" type="ORF">DESME_03200</name>
</gene>
<comment type="catalytic activity">
    <reaction evidence="1">
        <text>ATP + protein L-histidine = ADP + protein N-phospho-L-histidine.</text>
        <dbReference type="EC" id="2.7.13.3"/>
    </reaction>
</comment>
<protein>
    <recommendedName>
        <fullName evidence="3">histidine kinase</fullName>
        <ecNumber evidence="3">2.7.13.3</ecNumber>
    </recommendedName>
</protein>
<dbReference type="EC" id="2.7.13.3" evidence="3"/>
<keyword evidence="8" id="KW-0547">Nucleotide-binding</keyword>
<evidence type="ECO:0000256" key="3">
    <source>
        <dbReference type="ARBA" id="ARBA00012438"/>
    </source>
</evidence>
<sequence length="534" mass="58564">MKIRKPKLTLEKTILMLISVVVVLSLLVTDVLISQDVSNTTEKDIEDKAVTIARIVAHSSVVIEGLDGQRDEKEIQSYANEVANSSEVNFIVVLDMKGIRKSHPDITKVGQPFVGGDEGPVLQGKEHISTAEGTLGMSLRAFTPVFAPDGKQVGAVAVGVLLNTVQETVAQSRAKIYQGIGLGLLAGIFGAILLARKVKKIMFGLEPAEIAKLLQERNAMLESVREGILAVDSTGSVTLINAEAVRLFNQAGISDVVSIDITEYVPQIKTVLEAGQPALDSEYDLRGITLLSNTVPLKVNGKIVGAISTFRDKTEIKQLADELSGVKVYAEALRAQTHEFMNKLHVILGLVHVKNYDQLAAYVNQIADRYQTDVGSIVRNIKEPVLAGFILGKLSYAREMGCELELVEECFLPQPADLEIIHDLVAIIGNLVDNALDAVMNSENKQVLLNLAYDEGELVIEVSDHGPGIPEEIKEQMFNKGYSTKANNRGYGLFLVKRCLEERNGQMEIYSQEGRGTIFRLYLPYEIMEDNQYD</sequence>
<dbReference type="PANTHER" id="PTHR43547:SF10">
    <property type="entry name" value="SENSOR HISTIDINE KINASE DCUS"/>
    <property type="match status" value="1"/>
</dbReference>
<comment type="subcellular location">
    <subcellularLocation>
        <location evidence="2">Cell membrane</location>
        <topology evidence="2">Multi-pass membrane protein</topology>
    </subcellularLocation>
</comment>
<evidence type="ECO:0000256" key="7">
    <source>
        <dbReference type="ARBA" id="ARBA00022692"/>
    </source>
</evidence>
<dbReference type="AlphaFoldDB" id="W0E620"/>
<dbReference type="STRING" id="871968.DESME_03200"/>
<evidence type="ECO:0000256" key="5">
    <source>
        <dbReference type="ARBA" id="ARBA00022553"/>
    </source>
</evidence>
<keyword evidence="13 14" id="KW-0472">Membrane</keyword>
<evidence type="ECO:0000256" key="14">
    <source>
        <dbReference type="SAM" id="Phobius"/>
    </source>
</evidence>
<evidence type="ECO:0000256" key="9">
    <source>
        <dbReference type="ARBA" id="ARBA00022777"/>
    </source>
</evidence>
<name>W0E620_9FIRM</name>
<dbReference type="Pfam" id="PF02518">
    <property type="entry name" value="HATPase_c"/>
    <property type="match status" value="1"/>
</dbReference>
<evidence type="ECO:0000256" key="10">
    <source>
        <dbReference type="ARBA" id="ARBA00022840"/>
    </source>
</evidence>
<dbReference type="FunFam" id="3.30.450.20:FF:000018">
    <property type="entry name" value="Sensor histidine kinase DcuS"/>
    <property type="match status" value="1"/>
</dbReference>
<dbReference type="InterPro" id="IPR036890">
    <property type="entry name" value="HATPase_C_sf"/>
</dbReference>
<feature type="transmembrane region" description="Helical" evidence="14">
    <location>
        <begin position="12"/>
        <end position="33"/>
    </location>
</feature>
<dbReference type="SMART" id="SM00387">
    <property type="entry name" value="HATPase_c"/>
    <property type="match status" value="1"/>
</dbReference>
<dbReference type="PRINTS" id="PR00344">
    <property type="entry name" value="BCTRLSENSOR"/>
</dbReference>
<evidence type="ECO:0000256" key="2">
    <source>
        <dbReference type="ARBA" id="ARBA00004651"/>
    </source>
</evidence>
<evidence type="ECO:0000256" key="6">
    <source>
        <dbReference type="ARBA" id="ARBA00022679"/>
    </source>
</evidence>
<proteinExistence type="predicted"/>
<dbReference type="RefSeq" id="WP_006715337.1">
    <property type="nucleotide sequence ID" value="NZ_CP007032.1"/>
</dbReference>
<feature type="transmembrane region" description="Helical" evidence="14">
    <location>
        <begin position="176"/>
        <end position="195"/>
    </location>
</feature>
<accession>W0E620</accession>
<evidence type="ECO:0000256" key="13">
    <source>
        <dbReference type="ARBA" id="ARBA00023136"/>
    </source>
</evidence>
<dbReference type="InterPro" id="IPR035965">
    <property type="entry name" value="PAS-like_dom_sf"/>
</dbReference>
<dbReference type="InterPro" id="IPR003594">
    <property type="entry name" value="HATPase_dom"/>
</dbReference>
<feature type="domain" description="Histidine kinase" evidence="15">
    <location>
        <begin position="424"/>
        <end position="527"/>
    </location>
</feature>
<dbReference type="Pfam" id="PF14689">
    <property type="entry name" value="SPOB_a"/>
    <property type="match status" value="1"/>
</dbReference>
<dbReference type="InterPro" id="IPR033463">
    <property type="entry name" value="sCache_3"/>
</dbReference>
<evidence type="ECO:0000256" key="4">
    <source>
        <dbReference type="ARBA" id="ARBA00022475"/>
    </source>
</evidence>
<keyword evidence="10" id="KW-0067">ATP-binding</keyword>
<evidence type="ECO:0000259" key="15">
    <source>
        <dbReference type="PROSITE" id="PS50109"/>
    </source>
</evidence>
<evidence type="ECO:0000313" key="16">
    <source>
        <dbReference type="EMBL" id="AHF06167.1"/>
    </source>
</evidence>